<dbReference type="Pfam" id="PF12850">
    <property type="entry name" value="Metallophos_2"/>
    <property type="match status" value="1"/>
</dbReference>
<accession>A0A2U1S8Y7</accession>
<comment type="caution">
    <text evidence="3">The sequence shown here is derived from an EMBL/GenBank/DDBJ whole genome shotgun (WGS) entry which is preliminary data.</text>
</comment>
<keyword evidence="4" id="KW-1185">Reference proteome</keyword>
<name>A0A2U1S8Y7_9EURY</name>
<dbReference type="InterPro" id="IPR041802">
    <property type="entry name" value="MPP_YfcE"/>
</dbReference>
<dbReference type="AlphaFoldDB" id="A0A2U1S8Y7"/>
<dbReference type="OrthoDB" id="19174at2157"/>
<evidence type="ECO:0000256" key="1">
    <source>
        <dbReference type="RuleBase" id="RU362039"/>
    </source>
</evidence>
<dbReference type="Gene3D" id="3.60.21.10">
    <property type="match status" value="1"/>
</dbReference>
<evidence type="ECO:0000259" key="2">
    <source>
        <dbReference type="Pfam" id="PF12850"/>
    </source>
</evidence>
<comment type="similarity">
    <text evidence="1">Belongs to the metallophosphoesterase superfamily. YfcE family.</text>
</comment>
<dbReference type="RefSeq" id="WP_116669275.1">
    <property type="nucleotide sequence ID" value="NZ_CALIUN010000006.1"/>
</dbReference>
<comment type="cofactor">
    <cofactor evidence="1">
        <name>a divalent metal cation</name>
        <dbReference type="ChEBI" id="CHEBI:60240"/>
    </cofactor>
</comment>
<protein>
    <recommendedName>
        <fullName evidence="1">Phosphoesterase</fullName>
        <ecNumber evidence="1">3.1.4.-</ecNumber>
    </recommendedName>
</protein>
<dbReference type="EC" id="3.1.4.-" evidence="1"/>
<dbReference type="PANTHER" id="PTHR11124">
    <property type="entry name" value="VACUOLAR SORTING PROTEIN VPS29"/>
    <property type="match status" value="1"/>
</dbReference>
<dbReference type="NCBIfam" id="TIGR00040">
    <property type="entry name" value="yfcE"/>
    <property type="match status" value="1"/>
</dbReference>
<keyword evidence="1" id="KW-0479">Metal-binding</keyword>
<dbReference type="InterPro" id="IPR000979">
    <property type="entry name" value="Phosphodiesterase_MJ0936/Vps29"/>
</dbReference>
<proteinExistence type="inferred from homology"/>
<dbReference type="Proteomes" id="UP000245577">
    <property type="component" value="Unassembled WGS sequence"/>
</dbReference>
<organism evidence="3 4">
    <name type="scientific">Methanobrevibacter woesei</name>
    <dbReference type="NCBI Taxonomy" id="190976"/>
    <lineage>
        <taxon>Archaea</taxon>
        <taxon>Methanobacteriati</taxon>
        <taxon>Methanobacteriota</taxon>
        <taxon>Methanomada group</taxon>
        <taxon>Methanobacteria</taxon>
        <taxon>Methanobacteriales</taxon>
        <taxon>Methanobacteriaceae</taxon>
        <taxon>Methanobrevibacter</taxon>
    </lineage>
</organism>
<sequence>MLIGLISDTHIPDRMRELPEKVFEAFKDVEMILHAGDVTSQEVIEKLEEIAPVTAIQGNTDRIVGLNLPKTAVVEAEELKIGVIHGEVYPRADTQQLHYLAKQLDVDILVSGHSHQPKVEKVEDVLLINPGSPTVPRLADRTVMILEINKKEVDVELVKVGSPICSSLDLTRFKH</sequence>
<evidence type="ECO:0000313" key="4">
    <source>
        <dbReference type="Proteomes" id="UP000245577"/>
    </source>
</evidence>
<dbReference type="GO" id="GO:0046872">
    <property type="term" value="F:metal ion binding"/>
    <property type="evidence" value="ECO:0007669"/>
    <property type="project" value="UniProtKB-KW"/>
</dbReference>
<evidence type="ECO:0000313" key="3">
    <source>
        <dbReference type="EMBL" id="PWB86752.1"/>
    </source>
</evidence>
<dbReference type="GO" id="GO:0016787">
    <property type="term" value="F:hydrolase activity"/>
    <property type="evidence" value="ECO:0007669"/>
    <property type="project" value="UniProtKB-UniRule"/>
</dbReference>
<dbReference type="SUPFAM" id="SSF56300">
    <property type="entry name" value="Metallo-dependent phosphatases"/>
    <property type="match status" value="1"/>
</dbReference>
<gene>
    <name evidence="3" type="ORF">MBBWO_04660</name>
</gene>
<dbReference type="CDD" id="cd00841">
    <property type="entry name" value="MPP_YfcE"/>
    <property type="match status" value="1"/>
</dbReference>
<dbReference type="InterPro" id="IPR024654">
    <property type="entry name" value="Calcineurin-like_PHP_lpxH"/>
</dbReference>
<dbReference type="EMBL" id="MZGU01000003">
    <property type="protein sequence ID" value="PWB86752.1"/>
    <property type="molecule type" value="Genomic_DNA"/>
</dbReference>
<feature type="domain" description="Calcineurin-like phosphoesterase" evidence="2">
    <location>
        <begin position="1"/>
        <end position="150"/>
    </location>
</feature>
<reference evidence="3 4" key="1">
    <citation type="submission" date="2017-03" db="EMBL/GenBank/DDBJ databases">
        <title>Genome sequence of Methanobrevibacter wosei.</title>
        <authorList>
            <person name="Poehlein A."/>
            <person name="Seedorf H."/>
            <person name="Daniel R."/>
        </authorList>
    </citation>
    <scope>NUCLEOTIDE SEQUENCE [LARGE SCALE GENOMIC DNA]</scope>
    <source>
        <strain evidence="3 4">DSM 11979</strain>
    </source>
</reference>
<dbReference type="InterPro" id="IPR029052">
    <property type="entry name" value="Metallo-depent_PP-like"/>
</dbReference>